<evidence type="ECO:0000313" key="4">
    <source>
        <dbReference type="EMBL" id="KNC98909.1"/>
    </source>
</evidence>
<keyword evidence="2" id="KW-0472">Membrane</keyword>
<dbReference type="EMBL" id="KQ257459">
    <property type="protein sequence ID" value="KNC98909.1"/>
    <property type="molecule type" value="Genomic_DNA"/>
</dbReference>
<gene>
    <name evidence="4" type="ORF">SPPG_05873</name>
</gene>
<reference evidence="4 5" key="1">
    <citation type="submission" date="2009-08" db="EMBL/GenBank/DDBJ databases">
        <title>The Genome Sequence of Spizellomyces punctatus strain DAOM BR117.</title>
        <authorList>
            <consortium name="The Broad Institute Genome Sequencing Platform"/>
            <person name="Russ C."/>
            <person name="Cuomo C."/>
            <person name="Shea T."/>
            <person name="Young S.K."/>
            <person name="Zeng Q."/>
            <person name="Koehrsen M."/>
            <person name="Haas B."/>
            <person name="Borodovsky M."/>
            <person name="Guigo R."/>
            <person name="Alvarado L."/>
            <person name="Berlin A."/>
            <person name="Bochicchio J."/>
            <person name="Borenstein D."/>
            <person name="Chapman S."/>
            <person name="Chen Z."/>
            <person name="Engels R."/>
            <person name="Freedman E."/>
            <person name="Gellesch M."/>
            <person name="Goldberg J."/>
            <person name="Griggs A."/>
            <person name="Gujja S."/>
            <person name="Heiman D."/>
            <person name="Hepburn T."/>
            <person name="Howarth C."/>
            <person name="Jen D."/>
            <person name="Larson L."/>
            <person name="Lewis B."/>
            <person name="Mehta T."/>
            <person name="Park D."/>
            <person name="Pearson M."/>
            <person name="Roberts A."/>
            <person name="Saif S."/>
            <person name="Shenoy N."/>
            <person name="Sisk P."/>
            <person name="Stolte C."/>
            <person name="Sykes S."/>
            <person name="Thomson T."/>
            <person name="Walk T."/>
            <person name="White J."/>
            <person name="Yandava C."/>
            <person name="Burger G."/>
            <person name="Gray M.W."/>
            <person name="Holland P.W.H."/>
            <person name="King N."/>
            <person name="Lang F.B.F."/>
            <person name="Roger A.J."/>
            <person name="Ruiz-Trillo I."/>
            <person name="Lander E."/>
            <person name="Nusbaum C."/>
        </authorList>
    </citation>
    <scope>NUCLEOTIDE SEQUENCE [LARGE SCALE GENOMIC DNA]</scope>
    <source>
        <strain evidence="4 5">DAOM BR117</strain>
    </source>
</reference>
<feature type="compositionally biased region" description="Basic and acidic residues" evidence="1">
    <location>
        <begin position="341"/>
        <end position="368"/>
    </location>
</feature>
<protein>
    <submittedName>
        <fullName evidence="4">Uncharacterized protein</fullName>
    </submittedName>
</protein>
<sequence>MPVRLHSPLYTLIVVFTWWAAFTLKPVQAESDASEVNLGPIGVLPVWLVIIIAIILAALVSGFGYLLWRRYRGDRVDPEIGLSRFRESGNWKKRWSRAVKPSPSSPFRAGTILGGDPVDGGRGESSHGKSQIRIGSAKLGKANGEVHSETGPAKPSDSLSRGRSRRRRSLERAASRKGAPQGGEVTSPAYLQRQRTAASSHGMSDRDIALVAATTNFRDSTETLEPDEDILSMMKASGRGDLGLGSGFVDLPTASVVAIEEEKIEVSATMRSARTGADGLTRSNTSKSNISRKDTKRASSRRRGGNDISLRGSPPNGEGYLSSSGTDGRNDLILPPAAHSTGRERTFDGEDLVRSRSAGREERHERSSRARSSSRSRTTYRGDRVARDARDDSTTDEYEADRSRQRQRSMRKGARGHSNPREESAMEENEADRSRRRGTSRSRTRNRSSSRAGRPRVHGQSSDSEGSDSKLPIQRSVNRHRSLYESESQCRSSSVDPSRRRTGTGKKAASRSQSIAPQRNRRRHGDQLAGDDTPLATVALQVLQQNLTRDPSRGRAREHSGRERYNGSGRPTSTSTEVLVID</sequence>
<dbReference type="GeneID" id="27689217"/>
<dbReference type="AlphaFoldDB" id="A0A0L0HD64"/>
<keyword evidence="2" id="KW-0812">Transmembrane</keyword>
<evidence type="ECO:0000313" key="5">
    <source>
        <dbReference type="Proteomes" id="UP000053201"/>
    </source>
</evidence>
<feature type="region of interest" description="Disordered" evidence="1">
    <location>
        <begin position="543"/>
        <end position="582"/>
    </location>
</feature>
<feature type="compositionally biased region" description="Polar residues" evidence="1">
    <location>
        <begin position="485"/>
        <end position="496"/>
    </location>
</feature>
<proteinExistence type="predicted"/>
<feature type="transmembrane region" description="Helical" evidence="2">
    <location>
        <begin position="45"/>
        <end position="68"/>
    </location>
</feature>
<organism evidence="4 5">
    <name type="scientific">Spizellomyces punctatus (strain DAOM BR117)</name>
    <dbReference type="NCBI Taxonomy" id="645134"/>
    <lineage>
        <taxon>Eukaryota</taxon>
        <taxon>Fungi</taxon>
        <taxon>Fungi incertae sedis</taxon>
        <taxon>Chytridiomycota</taxon>
        <taxon>Chytridiomycota incertae sedis</taxon>
        <taxon>Chytridiomycetes</taxon>
        <taxon>Spizellomycetales</taxon>
        <taxon>Spizellomycetaceae</taxon>
        <taxon>Spizellomyces</taxon>
    </lineage>
</organism>
<feature type="signal peptide" evidence="3">
    <location>
        <begin position="1"/>
        <end position="29"/>
    </location>
</feature>
<keyword evidence="2" id="KW-1133">Transmembrane helix</keyword>
<feature type="compositionally biased region" description="Polar residues" evidence="1">
    <location>
        <begin position="569"/>
        <end position="582"/>
    </location>
</feature>
<dbReference type="OMA" id="GQACHRR"/>
<keyword evidence="3" id="KW-0732">Signal</keyword>
<feature type="chain" id="PRO_5005539894" evidence="3">
    <location>
        <begin position="30"/>
        <end position="582"/>
    </location>
</feature>
<dbReference type="Proteomes" id="UP000053201">
    <property type="component" value="Unassembled WGS sequence"/>
</dbReference>
<evidence type="ECO:0000256" key="3">
    <source>
        <dbReference type="SAM" id="SignalP"/>
    </source>
</evidence>
<feature type="region of interest" description="Disordered" evidence="1">
    <location>
        <begin position="95"/>
        <end position="203"/>
    </location>
</feature>
<feature type="compositionally biased region" description="Basic residues" evidence="1">
    <location>
        <begin position="434"/>
        <end position="457"/>
    </location>
</feature>
<accession>A0A0L0HD64</accession>
<feature type="region of interest" description="Disordered" evidence="1">
    <location>
        <begin position="275"/>
        <end position="531"/>
    </location>
</feature>
<dbReference type="RefSeq" id="XP_016606949.1">
    <property type="nucleotide sequence ID" value="XM_016754079.1"/>
</dbReference>
<feature type="compositionally biased region" description="Polar residues" evidence="1">
    <location>
        <begin position="193"/>
        <end position="202"/>
    </location>
</feature>
<evidence type="ECO:0000256" key="1">
    <source>
        <dbReference type="SAM" id="MobiDB-lite"/>
    </source>
</evidence>
<evidence type="ECO:0000256" key="2">
    <source>
        <dbReference type="SAM" id="Phobius"/>
    </source>
</evidence>
<feature type="compositionally biased region" description="Basic and acidic residues" evidence="1">
    <location>
        <begin position="380"/>
        <end position="393"/>
    </location>
</feature>
<keyword evidence="5" id="KW-1185">Reference proteome</keyword>
<name>A0A0L0HD64_SPIPD</name>
<dbReference type="VEuPathDB" id="FungiDB:SPPG_05873"/>
<dbReference type="OrthoDB" id="2144866at2759"/>
<feature type="compositionally biased region" description="Basic residues" evidence="1">
    <location>
        <begin position="405"/>
        <end position="415"/>
    </location>
</feature>
<dbReference type="InParanoid" id="A0A0L0HD64"/>
<feature type="compositionally biased region" description="Basic and acidic residues" evidence="1">
    <location>
        <begin position="550"/>
        <end position="565"/>
    </location>
</feature>